<dbReference type="GO" id="GO:0008610">
    <property type="term" value="P:lipid biosynthetic process"/>
    <property type="evidence" value="ECO:0007669"/>
    <property type="project" value="UniProtKB-ARBA"/>
</dbReference>
<evidence type="ECO:0000313" key="2">
    <source>
        <dbReference type="EMBL" id="TVS29235.1"/>
    </source>
</evidence>
<dbReference type="GO" id="GO:0044550">
    <property type="term" value="P:secondary metabolite biosynthetic process"/>
    <property type="evidence" value="ECO:0007669"/>
    <property type="project" value="TreeGrafter"/>
</dbReference>
<dbReference type="OrthoDB" id="2472181at2"/>
<accession>A0A6C1TXX4</accession>
<dbReference type="InterPro" id="IPR001242">
    <property type="entry name" value="Condensation_dom"/>
</dbReference>
<dbReference type="Pfam" id="PF00668">
    <property type="entry name" value="Condensation"/>
    <property type="match status" value="1"/>
</dbReference>
<sequence>MPHRNSFFLPADQRHTQLSECEGRKIVYLNSRHVSWDAVRQSLDITSRHLTFAMTGAYKNMDKSRSPIPLRPAQEPYLRGQLAHPDSLAYAVANLMFYEAEGLTSDMVWDCITQAIDEATSIHYYLTRDDEGSWWNVLGTSSAESHQFVDLSDSDDPAAAMRELVDAQWQTPIPILGPGVSHRSVVAKLGEGRYAWFGGCHHAAIDGWGGMLLRRRASELIAAAVAGLDAPPRRTGTFEHFATETSRSTTDPGSVHFWLAQLENMPRTLSFSDRTAPPADLPIRRVERLPIATLDNLGAESGASWRDFTAALVLSYIRAMTQENAVIAGFPVSGRHTPLAKANHATSNTTLPLRVAFEPGDTIFDISRRFRATLKASYQHQDVLLSDLTNTDPSLFLAPRLFGPLVNIIPFHDAIEYGTLDTQYEVWSYGPIDDFSLTIQPTDSLHLEIEMLANPRVYTADECSAHARRFMDWCGAIIADPTAPLDSLVALTADEAAAHELLSRTRADAEKDSSEWGAVLTPHELAGLAQHTVNADVSGLKLVGPAGFAVPAGRVGRVIALTDQGERDTGLRASLELVDAHRPALRYHGRATDVVRARECDVEKGAVVQAVREFAQSRYPGERVGYDDVEVGVGKHAVTATVPWELTAQDTRHLRELVGRYTPARIRFANASPS</sequence>
<evidence type="ECO:0000313" key="3">
    <source>
        <dbReference type="Proteomes" id="UP000336646"/>
    </source>
</evidence>
<dbReference type="Proteomes" id="UP000336646">
    <property type="component" value="Unassembled WGS sequence"/>
</dbReference>
<dbReference type="GO" id="GO:0003824">
    <property type="term" value="F:catalytic activity"/>
    <property type="evidence" value="ECO:0007669"/>
    <property type="project" value="InterPro"/>
</dbReference>
<dbReference type="Gene3D" id="3.30.559.10">
    <property type="entry name" value="Chloramphenicol acetyltransferase-like domain"/>
    <property type="match status" value="1"/>
</dbReference>
<proteinExistence type="predicted"/>
<comment type="caution">
    <text evidence="2">The sequence shown here is derived from an EMBL/GenBank/DDBJ whole genome shotgun (WGS) entry which is preliminary data.</text>
</comment>
<dbReference type="PANTHER" id="PTHR45527">
    <property type="entry name" value="NONRIBOSOMAL PEPTIDE SYNTHETASE"/>
    <property type="match status" value="1"/>
</dbReference>
<dbReference type="PANTHER" id="PTHR45527:SF1">
    <property type="entry name" value="FATTY ACID SYNTHASE"/>
    <property type="match status" value="1"/>
</dbReference>
<gene>
    <name evidence="2" type="ORF">EKI59_04055</name>
</gene>
<dbReference type="AlphaFoldDB" id="A0A6C1TXX4"/>
<feature type="domain" description="Condensation" evidence="1">
    <location>
        <begin position="68"/>
        <end position="497"/>
    </location>
</feature>
<dbReference type="GO" id="GO:0031177">
    <property type="term" value="F:phosphopantetheine binding"/>
    <property type="evidence" value="ECO:0007669"/>
    <property type="project" value="TreeGrafter"/>
</dbReference>
<protein>
    <recommendedName>
        <fullName evidence="1">Condensation domain-containing protein</fullName>
    </recommendedName>
</protein>
<dbReference type="Gene3D" id="3.30.559.30">
    <property type="entry name" value="Nonribosomal peptide synthetase, condensation domain"/>
    <property type="match status" value="1"/>
</dbReference>
<dbReference type="GO" id="GO:0043041">
    <property type="term" value="P:amino acid activation for nonribosomal peptide biosynthetic process"/>
    <property type="evidence" value="ECO:0007669"/>
    <property type="project" value="TreeGrafter"/>
</dbReference>
<dbReference type="SUPFAM" id="SSF52777">
    <property type="entry name" value="CoA-dependent acyltransferases"/>
    <property type="match status" value="2"/>
</dbReference>
<dbReference type="GO" id="GO:0005737">
    <property type="term" value="C:cytoplasm"/>
    <property type="evidence" value="ECO:0007669"/>
    <property type="project" value="TreeGrafter"/>
</dbReference>
<reference evidence="2 3" key="1">
    <citation type="submission" date="2018-12" db="EMBL/GenBank/DDBJ databases">
        <title>Corynebacterium sanguinis sp. nov., a clinically-associated and environmental corynebacterium.</title>
        <authorList>
            <person name="Gonzales-Siles L."/>
            <person name="Jaen-Luchoro D."/>
            <person name="Cardew S."/>
            <person name="Inganas E."/>
            <person name="Ohlen M."/>
            <person name="Jensie-Markopolous S."/>
            <person name="Pinyeiro-Iglesias B."/>
            <person name="Molin K."/>
            <person name="Skovbjerg S."/>
            <person name="Svensson-Stadler L."/>
            <person name="Funke G."/>
            <person name="Moore E.R.B."/>
        </authorList>
    </citation>
    <scope>NUCLEOTIDE SEQUENCE [LARGE SCALE GENOMIC DNA]</scope>
    <source>
        <strain evidence="2 3">58734</strain>
    </source>
</reference>
<dbReference type="EMBL" id="RXIR01000006">
    <property type="protein sequence ID" value="TVS29235.1"/>
    <property type="molecule type" value="Genomic_DNA"/>
</dbReference>
<evidence type="ECO:0000259" key="1">
    <source>
        <dbReference type="Pfam" id="PF00668"/>
    </source>
</evidence>
<dbReference type="InterPro" id="IPR023213">
    <property type="entry name" value="CAT-like_dom_sf"/>
</dbReference>
<organism evidence="2 3">
    <name type="scientific">Corynebacterium sanguinis</name>
    <dbReference type="NCBI Taxonomy" id="2594913"/>
    <lineage>
        <taxon>Bacteria</taxon>
        <taxon>Bacillati</taxon>
        <taxon>Actinomycetota</taxon>
        <taxon>Actinomycetes</taxon>
        <taxon>Mycobacteriales</taxon>
        <taxon>Corynebacteriaceae</taxon>
        <taxon>Corynebacterium</taxon>
    </lineage>
</organism>
<name>A0A6C1TXX4_9CORY</name>